<sequence>MSYLVAATDSLAATAGDVAGIGNSLTAAHAAAVGSTTAVLAAAEDEISAAVAALFSGHGRQFQLLAAQAETFHSEFAQALAGAGGAYAAAEAAAANRCRPS</sequence>
<reference evidence="2 3" key="1">
    <citation type="submission" date="2016-06" db="EMBL/GenBank/DDBJ databases">
        <authorList>
            <person name="Kjaerup R.B."/>
            <person name="Dalgaard T.S."/>
            <person name="Juul-Madsen H.R."/>
        </authorList>
    </citation>
    <scope>NUCLEOTIDE SEQUENCE [LARGE SCALE GENOMIC DNA]</scope>
    <source>
        <strain evidence="2 3">1245752.6</strain>
    </source>
</reference>
<dbReference type="AlphaFoldDB" id="A0A1A6BK18"/>
<gene>
    <name evidence="2" type="ORF">A9W98_14270</name>
</gene>
<evidence type="ECO:0000259" key="1">
    <source>
        <dbReference type="Pfam" id="PF00934"/>
    </source>
</evidence>
<dbReference type="SUPFAM" id="SSF140459">
    <property type="entry name" value="PE/PPE dimer-like"/>
    <property type="match status" value="1"/>
</dbReference>
<proteinExistence type="predicted"/>
<dbReference type="Pfam" id="PF00934">
    <property type="entry name" value="PE"/>
    <property type="match status" value="1"/>
</dbReference>
<feature type="domain" description="PE" evidence="1">
    <location>
        <begin position="4"/>
        <end position="94"/>
    </location>
</feature>
<dbReference type="InterPro" id="IPR000084">
    <property type="entry name" value="PE-PGRS_N"/>
</dbReference>
<organism evidence="2 3">
    <name type="scientific">Mycobacterium gordonae</name>
    <dbReference type="NCBI Taxonomy" id="1778"/>
    <lineage>
        <taxon>Bacteria</taxon>
        <taxon>Bacillati</taxon>
        <taxon>Actinomycetota</taxon>
        <taxon>Actinomycetes</taxon>
        <taxon>Mycobacteriales</taxon>
        <taxon>Mycobacteriaceae</taxon>
        <taxon>Mycobacterium</taxon>
    </lineage>
</organism>
<evidence type="ECO:0000313" key="2">
    <source>
        <dbReference type="EMBL" id="OBS02564.1"/>
    </source>
</evidence>
<dbReference type="EMBL" id="MAEM01000169">
    <property type="protein sequence ID" value="OBS02564.1"/>
    <property type="molecule type" value="Genomic_DNA"/>
</dbReference>
<dbReference type="Proteomes" id="UP000093757">
    <property type="component" value="Unassembled WGS sequence"/>
</dbReference>
<accession>A0A1A6BK18</accession>
<dbReference type="Gene3D" id="1.10.287.850">
    <property type="entry name" value="HP0062-like domain"/>
    <property type="match status" value="1"/>
</dbReference>
<name>A0A1A6BK18_MYCGO</name>
<protein>
    <recommendedName>
        <fullName evidence="1">PE domain-containing protein</fullName>
    </recommendedName>
</protein>
<dbReference type="InterPro" id="IPR038332">
    <property type="entry name" value="PPE_sf"/>
</dbReference>
<evidence type="ECO:0000313" key="3">
    <source>
        <dbReference type="Proteomes" id="UP000093757"/>
    </source>
</evidence>
<comment type="caution">
    <text evidence="2">The sequence shown here is derived from an EMBL/GenBank/DDBJ whole genome shotgun (WGS) entry which is preliminary data.</text>
</comment>